<organism evidence="1">
    <name type="scientific">Arion vulgaris</name>
    <dbReference type="NCBI Taxonomy" id="1028688"/>
    <lineage>
        <taxon>Eukaryota</taxon>
        <taxon>Metazoa</taxon>
        <taxon>Spiralia</taxon>
        <taxon>Lophotrochozoa</taxon>
        <taxon>Mollusca</taxon>
        <taxon>Gastropoda</taxon>
        <taxon>Heterobranchia</taxon>
        <taxon>Euthyneura</taxon>
        <taxon>Panpulmonata</taxon>
        <taxon>Eupulmonata</taxon>
        <taxon>Stylommatophora</taxon>
        <taxon>Helicina</taxon>
        <taxon>Arionoidea</taxon>
        <taxon>Arionidae</taxon>
        <taxon>Arion</taxon>
    </lineage>
</organism>
<evidence type="ECO:0000313" key="1">
    <source>
        <dbReference type="EMBL" id="CEK85030.1"/>
    </source>
</evidence>
<gene>
    <name evidence="1" type="primary">ORF145871</name>
</gene>
<feature type="non-terminal residue" evidence="1">
    <location>
        <position position="1"/>
    </location>
</feature>
<accession>A0A0B7AYU2</accession>
<dbReference type="EMBL" id="HACG01038165">
    <property type="protein sequence ID" value="CEK85030.1"/>
    <property type="molecule type" value="Transcribed_RNA"/>
</dbReference>
<name>A0A0B7AYU2_9EUPU</name>
<dbReference type="AlphaFoldDB" id="A0A0B7AYU2"/>
<proteinExistence type="predicted"/>
<protein>
    <submittedName>
        <fullName evidence="1">Uncharacterized protein</fullName>
    </submittedName>
</protein>
<sequence length="67" mass="7159">RDAVYSSVLQQAEEFDKGVVERLRQQSQVVFSGVSTGGSSGHEISELSQLVSSVASDLEEVSITDTV</sequence>
<reference evidence="1" key="1">
    <citation type="submission" date="2014-12" db="EMBL/GenBank/DDBJ databases">
        <title>Insight into the proteome of Arion vulgaris.</title>
        <authorList>
            <person name="Aradska J."/>
            <person name="Bulat T."/>
            <person name="Smidak R."/>
            <person name="Sarate P."/>
            <person name="Gangsoo J."/>
            <person name="Sialana F."/>
            <person name="Bilban M."/>
            <person name="Lubec G."/>
        </authorList>
    </citation>
    <scope>NUCLEOTIDE SEQUENCE</scope>
    <source>
        <tissue evidence="1">Skin</tissue>
    </source>
</reference>